<dbReference type="Pfam" id="PF01915">
    <property type="entry name" value="Glyco_hydro_3_C"/>
    <property type="match status" value="1"/>
</dbReference>
<evidence type="ECO:0000256" key="4">
    <source>
        <dbReference type="RuleBase" id="RU361161"/>
    </source>
</evidence>
<dbReference type="PROSITE" id="PS00775">
    <property type="entry name" value="GLYCOSYL_HYDROL_F3"/>
    <property type="match status" value="1"/>
</dbReference>
<keyword evidence="4" id="KW-0326">Glycosidase</keyword>
<dbReference type="Pfam" id="PF00933">
    <property type="entry name" value="Glyco_hydro_3"/>
    <property type="match status" value="1"/>
</dbReference>
<evidence type="ECO:0000259" key="5">
    <source>
        <dbReference type="PROSITE" id="PS51175"/>
    </source>
</evidence>
<dbReference type="Pfam" id="PF03422">
    <property type="entry name" value="CBM_6"/>
    <property type="match status" value="1"/>
</dbReference>
<dbReference type="InterPro" id="IPR017853">
    <property type="entry name" value="GH"/>
</dbReference>
<dbReference type="SUPFAM" id="SSF51445">
    <property type="entry name" value="(Trans)glycosidases"/>
    <property type="match status" value="1"/>
</dbReference>
<dbReference type="InterPro" id="IPR036881">
    <property type="entry name" value="Glyco_hydro_3_C_sf"/>
</dbReference>
<keyword evidence="2" id="KW-0732">Signal</keyword>
<evidence type="ECO:0000313" key="6">
    <source>
        <dbReference type="EMBL" id="MFD2703607.1"/>
    </source>
</evidence>
<dbReference type="PRINTS" id="PR00133">
    <property type="entry name" value="GLHYDRLASE3"/>
</dbReference>
<dbReference type="SMART" id="SM00606">
    <property type="entry name" value="CBD_IV"/>
    <property type="match status" value="1"/>
</dbReference>
<dbReference type="PROSITE" id="PS51175">
    <property type="entry name" value="CBM6"/>
    <property type="match status" value="1"/>
</dbReference>
<evidence type="ECO:0000256" key="3">
    <source>
        <dbReference type="ARBA" id="ARBA00022801"/>
    </source>
</evidence>
<comment type="similarity">
    <text evidence="1 4">Belongs to the glycosyl hydrolase 3 family.</text>
</comment>
<dbReference type="InterPro" id="IPR013783">
    <property type="entry name" value="Ig-like_fold"/>
</dbReference>
<protein>
    <submittedName>
        <fullName evidence="6">Glycoside hydrolase family 3 C-terminal domain-containing protein</fullName>
    </submittedName>
</protein>
<dbReference type="Gene3D" id="2.60.40.10">
    <property type="entry name" value="Immunoglobulins"/>
    <property type="match status" value="1"/>
</dbReference>
<sequence>MSSTTQYPFQNTSLPLEERVNDLVSRFTLEEKVGLMIQYQTAVERLGVKAYKHGTEAAHGMAWLGEATGYPQPIGLGCTWDTDLMQRIGSAIGDEARGFYKKNPEINGLTLWAPTVDMERDPRWGRTEEAYGEDPVLAGKLASALVKGMQGDHPKYMKAIATLKHFIANNNEVGRGDASVSIDPRNMREYYLKAFEIPFKEGGAQSMMTAYNAINGVPANLSPDVNAIVKQEWGMDGFVVSDAFDVSGTVRDHGYLETYKEAVARSVKEGGIDSITDDGELIKQSLREALEEGLLSESDLDVALRNTFRVRFRLGEFDPEEGNPYAAIDESVIMHPEHAKLSREAAGKAVVLLKNEGNILPLQADKLKKVAVIGPLGGTVYRDWYSGSLPYAVTPLQGIQDKLRSHGGETTFAGGTDRVKLKAKDSGRYVQVRKEDQSSLAATGEAADQAAVFEMTDWGWDSHTIIAEDNGLYLTTDDRIVKASADQIWEWFTKEVFLVRPEGENAEQVTFSTWNDTPVTVNKDSGELLVGTGSAEETANEINVSGAASVAGGEEKIVADIFEVETLTDKFAAAKETAADADLAVVFVGNHPLINGKETIDRPDITLPASQEQLIKEVLSVNPNTIVVVVVSYPYALNWTEENVPAIVYTTHAGQELGNAVADVLFGDVNPAGRLNMTWYKSTDQLPEFMDYDVIKGDRTYQYFQGDVLYPFGHGLSYSSFRYDHISLDTNTVSADQDREVGITVRITNTGTRAGEEVVQLYGHAEQSRVKRPLKQLHAFQRVLLQPGESADVSFKLPLSEIAIWDVTRERFCIESGSYTFMAGASSADLRVNAELTVEGEVIPPRDLKQPVKAFNYDDYEGVLIGECHEGGSAVEVKEQSGWIVFQDAEFGEGVSSVTLRAASQSVATAELRLQGPEGPVAGSVELESTGPQGWRDYKVTVEGVSGRQDVYIVLNGKAALSTIQFQ</sequence>
<dbReference type="InterPro" id="IPR044993">
    <property type="entry name" value="BXL"/>
</dbReference>
<dbReference type="Gene3D" id="3.20.20.300">
    <property type="entry name" value="Glycoside hydrolase, family 3, N-terminal domain"/>
    <property type="match status" value="1"/>
</dbReference>
<dbReference type="PANTHER" id="PTHR42721:SF3">
    <property type="entry name" value="BETA-D-XYLOSIDASE 5-RELATED"/>
    <property type="match status" value="1"/>
</dbReference>
<dbReference type="RefSeq" id="WP_379265099.1">
    <property type="nucleotide sequence ID" value="NZ_JBHUMJ010000011.1"/>
</dbReference>
<dbReference type="InterPro" id="IPR036962">
    <property type="entry name" value="Glyco_hydro_3_N_sf"/>
</dbReference>
<dbReference type="Gene3D" id="2.60.120.260">
    <property type="entry name" value="Galactose-binding domain-like"/>
    <property type="match status" value="1"/>
</dbReference>
<name>A0ABW5SX05_9BACL</name>
<dbReference type="Gene3D" id="3.40.50.1700">
    <property type="entry name" value="Glycoside hydrolase family 3 C-terminal domain"/>
    <property type="match status" value="1"/>
</dbReference>
<dbReference type="InterPro" id="IPR002772">
    <property type="entry name" value="Glyco_hydro_3_C"/>
</dbReference>
<dbReference type="InterPro" id="IPR001764">
    <property type="entry name" value="Glyco_hydro_3_N"/>
</dbReference>
<dbReference type="InterPro" id="IPR008979">
    <property type="entry name" value="Galactose-bd-like_sf"/>
</dbReference>
<dbReference type="EMBL" id="JBHUMJ010000011">
    <property type="protein sequence ID" value="MFD2703607.1"/>
    <property type="molecule type" value="Genomic_DNA"/>
</dbReference>
<gene>
    <name evidence="6" type="ORF">ACFSVM_24540</name>
</gene>
<dbReference type="PANTHER" id="PTHR42721">
    <property type="entry name" value="SUGAR HYDROLASE-RELATED"/>
    <property type="match status" value="1"/>
</dbReference>
<dbReference type="InterPro" id="IPR026891">
    <property type="entry name" value="Fn3-like"/>
</dbReference>
<dbReference type="SUPFAM" id="SSF52279">
    <property type="entry name" value="Beta-D-glucan exohydrolase, C-terminal domain"/>
    <property type="match status" value="1"/>
</dbReference>
<comment type="caution">
    <text evidence="6">The sequence shown here is derived from an EMBL/GenBank/DDBJ whole genome shotgun (WGS) entry which is preliminary data.</text>
</comment>
<dbReference type="CDD" id="cd04084">
    <property type="entry name" value="CBM6_xylanase-like"/>
    <property type="match status" value="1"/>
</dbReference>
<accession>A0ABW5SX05</accession>
<dbReference type="InterPro" id="IPR019800">
    <property type="entry name" value="Glyco_hydro_3_AS"/>
</dbReference>
<dbReference type="InterPro" id="IPR005084">
    <property type="entry name" value="CBM6"/>
</dbReference>
<dbReference type="Proteomes" id="UP001597540">
    <property type="component" value="Unassembled WGS sequence"/>
</dbReference>
<evidence type="ECO:0000256" key="2">
    <source>
        <dbReference type="ARBA" id="ARBA00022729"/>
    </source>
</evidence>
<dbReference type="Gene3D" id="2.60.120.380">
    <property type="match status" value="1"/>
</dbReference>
<dbReference type="CDD" id="cd23343">
    <property type="entry name" value="beta-trefoil_FSCN_BglX-like"/>
    <property type="match status" value="1"/>
</dbReference>
<organism evidence="6 7">
    <name type="scientific">Paenibacillus shunpengii</name>
    <dbReference type="NCBI Taxonomy" id="2054424"/>
    <lineage>
        <taxon>Bacteria</taxon>
        <taxon>Bacillati</taxon>
        <taxon>Bacillota</taxon>
        <taxon>Bacilli</taxon>
        <taxon>Bacillales</taxon>
        <taxon>Paenibacillaceae</taxon>
        <taxon>Paenibacillus</taxon>
    </lineage>
</organism>
<dbReference type="GO" id="GO:0016787">
    <property type="term" value="F:hydrolase activity"/>
    <property type="evidence" value="ECO:0007669"/>
    <property type="project" value="UniProtKB-KW"/>
</dbReference>
<evidence type="ECO:0000256" key="1">
    <source>
        <dbReference type="ARBA" id="ARBA00005336"/>
    </source>
</evidence>
<dbReference type="InterPro" id="IPR006584">
    <property type="entry name" value="Cellulose-bd_IV"/>
</dbReference>
<evidence type="ECO:0000313" key="7">
    <source>
        <dbReference type="Proteomes" id="UP001597540"/>
    </source>
</evidence>
<keyword evidence="7" id="KW-1185">Reference proteome</keyword>
<keyword evidence="3 4" id="KW-0378">Hydrolase</keyword>
<proteinExistence type="inferred from homology"/>
<feature type="domain" description="CBM6" evidence="5">
    <location>
        <begin position="850"/>
        <end position="967"/>
    </location>
</feature>
<dbReference type="SUPFAM" id="SSF49785">
    <property type="entry name" value="Galactose-binding domain-like"/>
    <property type="match status" value="1"/>
</dbReference>
<dbReference type="Pfam" id="PF14310">
    <property type="entry name" value="Fn3-like"/>
    <property type="match status" value="1"/>
</dbReference>
<dbReference type="SMART" id="SM01217">
    <property type="entry name" value="Fn3_like"/>
    <property type="match status" value="1"/>
</dbReference>
<reference evidence="7" key="1">
    <citation type="journal article" date="2019" name="Int. J. Syst. Evol. Microbiol.">
        <title>The Global Catalogue of Microorganisms (GCM) 10K type strain sequencing project: providing services to taxonomists for standard genome sequencing and annotation.</title>
        <authorList>
            <consortium name="The Broad Institute Genomics Platform"/>
            <consortium name="The Broad Institute Genome Sequencing Center for Infectious Disease"/>
            <person name="Wu L."/>
            <person name="Ma J."/>
        </authorList>
    </citation>
    <scope>NUCLEOTIDE SEQUENCE [LARGE SCALE GENOMIC DNA]</scope>
    <source>
        <strain evidence="7">KCTC 33849</strain>
    </source>
</reference>